<dbReference type="InterPro" id="IPR012337">
    <property type="entry name" value="RNaseH-like_sf"/>
</dbReference>
<dbReference type="Proteomes" id="UP000321393">
    <property type="component" value="Unassembled WGS sequence"/>
</dbReference>
<keyword evidence="1" id="KW-0645">Protease</keyword>
<proteinExistence type="predicted"/>
<dbReference type="InterPro" id="IPR013103">
    <property type="entry name" value="RVT_2"/>
</dbReference>
<dbReference type="GO" id="GO:0004190">
    <property type="term" value="F:aspartic-type endopeptidase activity"/>
    <property type="evidence" value="ECO:0007669"/>
    <property type="project" value="UniProtKB-KW"/>
</dbReference>
<dbReference type="PROSITE" id="PS50994">
    <property type="entry name" value="INTEGRASE"/>
    <property type="match status" value="1"/>
</dbReference>
<evidence type="ECO:0000256" key="1">
    <source>
        <dbReference type="ARBA" id="ARBA00022750"/>
    </source>
</evidence>
<sequence>MDAITSSSFTSISPLIFDGDNYQVWTVRMEAYMEALDIWEAVEEDYEILALPDNPTMAQIKAQKEKKTKKSKAKACLFAAVSSTIFTRIMTLRSAYEIWNYLKSEYEGDERIKGMRVLNLIREFELQKMKETESIKEYSVRLLDIANQIRLLGSVFKDSRIVEKILVSVPEKFEASISALENTKDLTQITLAEILNALQAQEQRRAMRQEGAVKGALPAKHHENVRNNKKKKFFKKNQISTRESSTYNKAGVKKGFYPPCSHCNKQGHPPFKCWRRPNAKCTKCNQMGHEAVICRNNNQQQGVEAKIAYQEEEEDQLFMATCFVGGESNESWLIDSGCTNHMTHDKELFKDLKPTNITKVRIGNGDYISVKGKGLLRLPVVKDAANQDIFKVKMKGKSFSLNPLEEEQSVFALKEDETQLWHKRVGHYHHQGLLQLTELALDFPKLSEEISRCKACHFGKQNRKSFPKSSWRATQKLQLIHTDVAEVAHVFWKFKTRVENESGCKIQMVRSDNGKEYVSAEFDKFCEDSGIKHQLTAPYTPQKNGAEAANTAVFLQNRLPTKALKEKTPFEAWYGYKPSLKFLKVFGCLCFTHVPQSKRDKLDRRASPGVFIGYSSISKAYKIFQPQTGKIVVSRDVHFEEDEEWNFDDAEKKGQTLEKMKFKFFDSSIEEEDDRQNEIVDDASVRGTRLLSDIYERCNVAVCEPANYAEAKKDQRWIVAMEEELSMIEKNKTWILVDRPQDRKVIGVNADGSINKHKARLVVKGYAQIFGVDYSDTFAPVARMDTIRLLFAIAAQKGWKLYQLDVKSAFLNGVLQEEIYVEQPEGCEKQGERNKVYLLKKALYGLKQASRAWYSKIDEHLLSLGFLKSLSESTLYVKHNGTNILIVSLYVDDLLVTGNNADHIQNFKWEMMKMFEMTDLGLMSYFLGIEIKQGQGEVFICQKKYAKEILKKFKMDECKAVSTPMNQKEKLCKEDGADKVDEGYFRSLIGCLMYLTTTRPDILNVVSILSRFMHCASELHLKAAKRVIRYVKGTSDFGVKFTRGKEFKLIVFSDSDWGGSIDDMRSTLGYCFTLSSGVFSWSSKKQEIVAQSTAEAEFIAATATANQALWLRKILL</sequence>
<dbReference type="Gene3D" id="3.30.420.10">
    <property type="entry name" value="Ribonuclease H-like superfamily/Ribonuclease H"/>
    <property type="match status" value="1"/>
</dbReference>
<dbReference type="Pfam" id="PF07727">
    <property type="entry name" value="RVT_2"/>
    <property type="match status" value="1"/>
</dbReference>
<dbReference type="Pfam" id="PF00665">
    <property type="entry name" value="rve"/>
    <property type="match status" value="1"/>
</dbReference>
<dbReference type="InterPro" id="IPR001584">
    <property type="entry name" value="Integrase_cat-core"/>
</dbReference>
<evidence type="ECO:0000313" key="3">
    <source>
        <dbReference type="EMBL" id="KAA0036011.1"/>
    </source>
</evidence>
<organism evidence="3 4">
    <name type="scientific">Cucumis melo var. makuwa</name>
    <name type="common">Oriental melon</name>
    <dbReference type="NCBI Taxonomy" id="1194695"/>
    <lineage>
        <taxon>Eukaryota</taxon>
        <taxon>Viridiplantae</taxon>
        <taxon>Streptophyta</taxon>
        <taxon>Embryophyta</taxon>
        <taxon>Tracheophyta</taxon>
        <taxon>Spermatophyta</taxon>
        <taxon>Magnoliopsida</taxon>
        <taxon>eudicotyledons</taxon>
        <taxon>Gunneridae</taxon>
        <taxon>Pentapetalae</taxon>
        <taxon>rosids</taxon>
        <taxon>fabids</taxon>
        <taxon>Cucurbitales</taxon>
        <taxon>Cucurbitaceae</taxon>
        <taxon>Benincaseae</taxon>
        <taxon>Cucumis</taxon>
    </lineage>
</organism>
<dbReference type="SUPFAM" id="SSF57756">
    <property type="entry name" value="Retrovirus zinc finger-like domains"/>
    <property type="match status" value="1"/>
</dbReference>
<dbReference type="GO" id="GO:0003676">
    <property type="term" value="F:nucleic acid binding"/>
    <property type="evidence" value="ECO:0007669"/>
    <property type="project" value="InterPro"/>
</dbReference>
<dbReference type="EMBL" id="SSTE01019878">
    <property type="protein sequence ID" value="KAA0036011.1"/>
    <property type="molecule type" value="Genomic_DNA"/>
</dbReference>
<dbReference type="PANTHER" id="PTHR35317:SF11">
    <property type="entry name" value="CCHC-TYPE DOMAIN-CONTAINING PROTEIN"/>
    <property type="match status" value="1"/>
</dbReference>
<dbReference type="GO" id="GO:0015074">
    <property type="term" value="P:DNA integration"/>
    <property type="evidence" value="ECO:0007669"/>
    <property type="project" value="InterPro"/>
</dbReference>
<dbReference type="Pfam" id="PF13976">
    <property type="entry name" value="gag_pre-integrs"/>
    <property type="match status" value="1"/>
</dbReference>
<gene>
    <name evidence="3" type="ORF">E6C27_scaffold494G00040</name>
</gene>
<dbReference type="SUPFAM" id="SSF56672">
    <property type="entry name" value="DNA/RNA polymerases"/>
    <property type="match status" value="1"/>
</dbReference>
<protein>
    <submittedName>
        <fullName evidence="3">Retrovirus-related Pol polyprotein from transposon TNT 1-94</fullName>
    </submittedName>
</protein>
<dbReference type="AlphaFoldDB" id="A0A5A7T316"/>
<name>A0A5A7T316_CUCMM</name>
<dbReference type="InterPro" id="IPR036397">
    <property type="entry name" value="RNaseH_sf"/>
</dbReference>
<evidence type="ECO:0000313" key="4">
    <source>
        <dbReference type="Proteomes" id="UP000321393"/>
    </source>
</evidence>
<dbReference type="Pfam" id="PF14223">
    <property type="entry name" value="Retrotran_gag_2"/>
    <property type="match status" value="1"/>
</dbReference>
<dbReference type="Pfam" id="PF22936">
    <property type="entry name" value="Pol_BBD"/>
    <property type="match status" value="1"/>
</dbReference>
<comment type="caution">
    <text evidence="3">The sequence shown here is derived from an EMBL/GenBank/DDBJ whole genome shotgun (WGS) entry which is preliminary data.</text>
</comment>
<feature type="domain" description="Integrase catalytic" evidence="2">
    <location>
        <begin position="507"/>
        <end position="546"/>
    </location>
</feature>
<reference evidence="3 4" key="1">
    <citation type="submission" date="2019-08" db="EMBL/GenBank/DDBJ databases">
        <title>Draft genome sequences of two oriental melons (Cucumis melo L. var makuwa).</title>
        <authorList>
            <person name="Kwon S.-Y."/>
        </authorList>
    </citation>
    <scope>NUCLEOTIDE SEQUENCE [LARGE SCALE GENOMIC DNA]</scope>
    <source>
        <strain evidence="4">cv. SW 3</strain>
        <tissue evidence="3">Leaf</tissue>
    </source>
</reference>
<keyword evidence="1" id="KW-0064">Aspartyl protease</keyword>
<dbReference type="InterPro" id="IPR025724">
    <property type="entry name" value="GAG-pre-integrase_dom"/>
</dbReference>
<dbReference type="InterPro" id="IPR054722">
    <property type="entry name" value="PolX-like_BBD"/>
</dbReference>
<dbReference type="PANTHER" id="PTHR35317">
    <property type="entry name" value="OS04G0629600 PROTEIN"/>
    <property type="match status" value="1"/>
</dbReference>
<dbReference type="Pfam" id="PF25597">
    <property type="entry name" value="SH3_retrovirus"/>
    <property type="match status" value="1"/>
</dbReference>
<dbReference type="GO" id="GO:0008270">
    <property type="term" value="F:zinc ion binding"/>
    <property type="evidence" value="ECO:0007669"/>
    <property type="project" value="InterPro"/>
</dbReference>
<dbReference type="OrthoDB" id="1305366at2759"/>
<dbReference type="InterPro" id="IPR043502">
    <property type="entry name" value="DNA/RNA_pol_sf"/>
</dbReference>
<dbReference type="InterPro" id="IPR057670">
    <property type="entry name" value="SH3_retrovirus"/>
</dbReference>
<accession>A0A5A7T316</accession>
<evidence type="ECO:0000259" key="2">
    <source>
        <dbReference type="PROSITE" id="PS50994"/>
    </source>
</evidence>
<dbReference type="SUPFAM" id="SSF53098">
    <property type="entry name" value="Ribonuclease H-like"/>
    <property type="match status" value="1"/>
</dbReference>
<dbReference type="CDD" id="cd09272">
    <property type="entry name" value="RNase_HI_RT_Ty1"/>
    <property type="match status" value="1"/>
</dbReference>
<dbReference type="InterPro" id="IPR036875">
    <property type="entry name" value="Znf_CCHC_sf"/>
</dbReference>
<keyword evidence="1" id="KW-0378">Hydrolase</keyword>